<feature type="region of interest" description="Disordered" evidence="1">
    <location>
        <begin position="587"/>
        <end position="676"/>
    </location>
</feature>
<evidence type="ECO:0000313" key="2">
    <source>
        <dbReference type="EMBL" id="KAJ3116287.1"/>
    </source>
</evidence>
<feature type="compositionally biased region" description="Polar residues" evidence="1">
    <location>
        <begin position="750"/>
        <end position="763"/>
    </location>
</feature>
<feature type="compositionally biased region" description="Polar residues" evidence="1">
    <location>
        <begin position="615"/>
        <end position="624"/>
    </location>
</feature>
<dbReference type="EMBL" id="JADGJH010001237">
    <property type="protein sequence ID" value="KAJ3116287.1"/>
    <property type="molecule type" value="Genomic_DNA"/>
</dbReference>
<comment type="caution">
    <text evidence="2">The sequence shown here is derived from an EMBL/GenBank/DDBJ whole genome shotgun (WGS) entry which is preliminary data.</text>
</comment>
<sequence>MKSQPRHFQRNRGSGTTRSRHRIQALMKQVPHLSQPSQWDCGLTCVSMVLKSLAKYAHSDPLDLRLFVHRDAVAQGSVWTIDLAYIFKAFGLCDFTYYTTHVGINFNYASTSYYKSTFQTDSRRIHSLFADAQDNGVRVVPLLLPLDDIKRFLMSGRYAVLMLINLNAIKCRVCARREDAILRAEQARMIEHLNIPWYKRLISKKIRRPIDFEAQNHDPILDETSENPFVWDAGVDSYLFENEDAFREYPDSGISMANARLFKGKRKQNHPQGEQQAPLQQKNKQNVLETEFLPPSSYHDPRLPVDRREFTEQTPLLFYDSDAEEANISQQPMTARQRIYQSKKPQSFAAESNNITLYNVLKTIGSFVFQSNDTENEDSEFKSASASVNTTPSMTARYEAAIAQHDFSTLDAETAWVDPPVFQKQSVSEKQSKRSAPPGVGVISTVYEIDANNIQQLATAPLPESSVPSSSSLSVSAKPRSFSTNTQSPRRTAQSSLTPFQQSFQRQSHTGTSSPPLPQFKFPDLIIHPPPPPPPSPIPISQFLIPSFLQPTTRSPQKHRSFSIPGTDSEKAAAAAAAAAAATAATTGQSSASGSVAGAGSSNTGSASFSPVPPSINNSTAASQKTRKEVSFGAARMGSATTRRDEIFARIGSTRSTTNTADSSDPNHEPEEQQLRRGSLSFWDLRQRLLAQDGVVAAAVDYSQHSESTESQGCSVSLDENISNNIDNDSDSDDDDEDAGYDTDDESDYYSCTSSENDRQTYTGPKHGTSRSCFRCIARRDSADSDGGSSINTNSTTCMSSLTRILLCGKPKSKTVNLPQIEFEGHYVLFIGYDAKSDGFVYRDPGTEEDVCVMDGNALEFARSGVVGSDHDVIVVRAGL</sequence>
<feature type="compositionally biased region" description="Polar residues" evidence="1">
    <location>
        <begin position="270"/>
        <end position="285"/>
    </location>
</feature>
<feature type="region of interest" description="Disordered" evidence="1">
    <location>
        <begin position="1"/>
        <end position="20"/>
    </location>
</feature>
<feature type="compositionally biased region" description="Basic residues" evidence="1">
    <location>
        <begin position="1"/>
        <end position="10"/>
    </location>
</feature>
<accession>A0AAD5T3D9</accession>
<feature type="compositionally biased region" description="Polar residues" evidence="1">
    <location>
        <begin position="705"/>
        <end position="715"/>
    </location>
</feature>
<dbReference type="AlphaFoldDB" id="A0AAD5T3D9"/>
<feature type="compositionally biased region" description="Low complexity" evidence="1">
    <location>
        <begin position="461"/>
        <end position="476"/>
    </location>
</feature>
<dbReference type="InterPro" id="IPR018616">
    <property type="entry name" value="GUCD1"/>
</dbReference>
<reference evidence="2" key="1">
    <citation type="submission" date="2020-05" db="EMBL/GenBank/DDBJ databases">
        <title>Phylogenomic resolution of chytrid fungi.</title>
        <authorList>
            <person name="Stajich J.E."/>
            <person name="Amses K."/>
            <person name="Simmons R."/>
            <person name="Seto K."/>
            <person name="Myers J."/>
            <person name="Bonds A."/>
            <person name="Quandt C.A."/>
            <person name="Barry K."/>
            <person name="Liu P."/>
            <person name="Grigoriev I."/>
            <person name="Longcore J.E."/>
            <person name="James T.Y."/>
        </authorList>
    </citation>
    <scope>NUCLEOTIDE SEQUENCE</scope>
    <source>
        <strain evidence="2">JEL0513</strain>
    </source>
</reference>
<feature type="compositionally biased region" description="Acidic residues" evidence="1">
    <location>
        <begin position="728"/>
        <end position="748"/>
    </location>
</feature>
<keyword evidence="3" id="KW-1185">Reference proteome</keyword>
<feature type="compositionally biased region" description="Polar residues" evidence="1">
    <location>
        <begin position="653"/>
        <end position="664"/>
    </location>
</feature>
<dbReference type="Proteomes" id="UP001211907">
    <property type="component" value="Unassembled WGS sequence"/>
</dbReference>
<feature type="compositionally biased region" description="Polar residues" evidence="1">
    <location>
        <begin position="481"/>
        <end position="514"/>
    </location>
</feature>
<evidence type="ECO:0000256" key="1">
    <source>
        <dbReference type="SAM" id="MobiDB-lite"/>
    </source>
</evidence>
<feature type="region of interest" description="Disordered" evidence="1">
    <location>
        <begin position="264"/>
        <end position="285"/>
    </location>
</feature>
<dbReference type="PANTHER" id="PTHR31400">
    <property type="entry name" value="GUANYLYL CYCLASE DOMAIN CONTAINING PROTEIN 1 GUCD1"/>
    <property type="match status" value="1"/>
</dbReference>
<dbReference type="Pfam" id="PF09778">
    <property type="entry name" value="Guanylate_cyc_2"/>
    <property type="match status" value="2"/>
</dbReference>
<feature type="compositionally biased region" description="Pro residues" evidence="1">
    <location>
        <begin position="528"/>
        <end position="538"/>
    </location>
</feature>
<evidence type="ECO:0000313" key="3">
    <source>
        <dbReference type="Proteomes" id="UP001211907"/>
    </source>
</evidence>
<feature type="compositionally biased region" description="Low complexity" evidence="1">
    <location>
        <begin position="587"/>
        <end position="608"/>
    </location>
</feature>
<feature type="compositionally biased region" description="Basic and acidic residues" evidence="1">
    <location>
        <begin position="665"/>
        <end position="675"/>
    </location>
</feature>
<feature type="region of interest" description="Disordered" evidence="1">
    <location>
        <begin position="705"/>
        <end position="769"/>
    </location>
</feature>
<protein>
    <submittedName>
        <fullName evidence="2">Guanylyl cyclase domain-containing protein 1</fullName>
    </submittedName>
</protein>
<dbReference type="PANTHER" id="PTHR31400:SF1">
    <property type="entry name" value="PROTEIN GUCD1"/>
    <property type="match status" value="1"/>
</dbReference>
<name>A0AAD5T3D9_9FUNG</name>
<feature type="region of interest" description="Disordered" evidence="1">
    <location>
        <begin position="461"/>
        <end position="542"/>
    </location>
</feature>
<gene>
    <name evidence="2" type="primary">GUCD1</name>
    <name evidence="2" type="ORF">HK100_001104</name>
</gene>
<organism evidence="2 3">
    <name type="scientific">Physocladia obscura</name>
    <dbReference type="NCBI Taxonomy" id="109957"/>
    <lineage>
        <taxon>Eukaryota</taxon>
        <taxon>Fungi</taxon>
        <taxon>Fungi incertae sedis</taxon>
        <taxon>Chytridiomycota</taxon>
        <taxon>Chytridiomycota incertae sedis</taxon>
        <taxon>Chytridiomycetes</taxon>
        <taxon>Chytridiales</taxon>
        <taxon>Chytriomycetaceae</taxon>
        <taxon>Physocladia</taxon>
    </lineage>
</organism>
<proteinExistence type="predicted"/>